<keyword evidence="2" id="KW-1185">Reference proteome</keyword>
<dbReference type="RefSeq" id="WP_410524453.1">
    <property type="nucleotide sequence ID" value="NZ_LANR01000001.1"/>
</dbReference>
<accession>A0A0F3N3L3</accession>
<protein>
    <submittedName>
        <fullName evidence="1">Transposase, Mutator family domain protein</fullName>
    </submittedName>
</protein>
<dbReference type="EMBL" id="LANR01000001">
    <property type="protein sequence ID" value="KJV62247.1"/>
    <property type="molecule type" value="Genomic_DNA"/>
</dbReference>
<organism evidence="1 2">
    <name type="scientific">Rickettsia amblyommatis str. Ac/Pa</name>
    <dbReference type="NCBI Taxonomy" id="1359164"/>
    <lineage>
        <taxon>Bacteria</taxon>
        <taxon>Pseudomonadati</taxon>
        <taxon>Pseudomonadota</taxon>
        <taxon>Alphaproteobacteria</taxon>
        <taxon>Rickettsiales</taxon>
        <taxon>Rickettsiaceae</taxon>
        <taxon>Rickettsieae</taxon>
        <taxon>Rickettsia</taxon>
        <taxon>spotted fever group</taxon>
    </lineage>
</organism>
<evidence type="ECO:0000313" key="1">
    <source>
        <dbReference type="EMBL" id="KJV62247.1"/>
    </source>
</evidence>
<reference evidence="1 2" key="1">
    <citation type="submission" date="2015-01" db="EMBL/GenBank/DDBJ databases">
        <title>Genome Sequencing of Rickettsiales.</title>
        <authorList>
            <person name="Daugherty S.C."/>
            <person name="Su Q."/>
            <person name="Abolude K."/>
            <person name="Beier-Sexton M."/>
            <person name="Carlyon J.A."/>
            <person name="Carter R."/>
            <person name="Day N.P."/>
            <person name="Dumler S.J."/>
            <person name="Dyachenko V."/>
            <person name="Godinez A."/>
            <person name="Kurtti T.J."/>
            <person name="Lichay M."/>
            <person name="Mullins K.E."/>
            <person name="Ott S."/>
            <person name="Pappas-Brown V."/>
            <person name="Paris D.H."/>
            <person name="Patel P."/>
            <person name="Richards A.L."/>
            <person name="Sadzewicz L."/>
            <person name="Sears K."/>
            <person name="Seidman D."/>
            <person name="Sengamalay N."/>
            <person name="Stenos J."/>
            <person name="Tallon L.J."/>
            <person name="Vincent G."/>
            <person name="Fraser C.M."/>
            <person name="Munderloh U."/>
            <person name="Dunning-Hotopp J.C."/>
        </authorList>
    </citation>
    <scope>NUCLEOTIDE SEQUENCE [LARGE SCALE GENOMIC DNA]</scope>
    <source>
        <strain evidence="1 2">Ac/Pa</strain>
    </source>
</reference>
<dbReference type="Proteomes" id="UP000033556">
    <property type="component" value="Unassembled WGS sequence"/>
</dbReference>
<comment type="caution">
    <text evidence="1">The sequence shown here is derived from an EMBL/GenBank/DDBJ whole genome shotgun (WGS) entry which is preliminary data.</text>
</comment>
<name>A0A0F3N3L3_RICAM</name>
<gene>
    <name evidence="1" type="ORF">APHACPA_1268</name>
</gene>
<sequence>MQIEKNKKINEAIDLLIEGGVDLKTVLSQNGLIKELTKGI</sequence>
<evidence type="ECO:0000313" key="2">
    <source>
        <dbReference type="Proteomes" id="UP000033556"/>
    </source>
</evidence>
<dbReference type="AlphaFoldDB" id="A0A0F3N3L3"/>
<proteinExistence type="predicted"/>
<dbReference type="PATRIC" id="fig|1359164.3.peg.1253"/>